<dbReference type="EMBL" id="JBHRXK010000001">
    <property type="protein sequence ID" value="MFC3550033.1"/>
    <property type="molecule type" value="Genomic_DNA"/>
</dbReference>
<keyword evidence="3" id="KW-1185">Reference proteome</keyword>
<evidence type="ECO:0008006" key="4">
    <source>
        <dbReference type="Google" id="ProtNLM"/>
    </source>
</evidence>
<reference evidence="3" key="1">
    <citation type="journal article" date="2019" name="Int. J. Syst. Evol. Microbiol.">
        <title>The Global Catalogue of Microorganisms (GCM) 10K type strain sequencing project: providing services to taxonomists for standard genome sequencing and annotation.</title>
        <authorList>
            <consortium name="The Broad Institute Genomics Platform"/>
            <consortium name="The Broad Institute Genome Sequencing Center for Infectious Disease"/>
            <person name="Wu L."/>
            <person name="Ma J."/>
        </authorList>
    </citation>
    <scope>NUCLEOTIDE SEQUENCE [LARGE SCALE GENOMIC DNA]</scope>
    <source>
        <strain evidence="3">KCTC 42875</strain>
    </source>
</reference>
<protein>
    <recommendedName>
        <fullName evidence="4">AsmA family protein</fullName>
    </recommendedName>
</protein>
<gene>
    <name evidence="2" type="ORF">ACFOLC_03290</name>
</gene>
<name>A0ABV7RP84_9GAMM</name>
<keyword evidence="1" id="KW-0472">Membrane</keyword>
<evidence type="ECO:0000313" key="3">
    <source>
        <dbReference type="Proteomes" id="UP001595740"/>
    </source>
</evidence>
<evidence type="ECO:0000256" key="1">
    <source>
        <dbReference type="SAM" id="Phobius"/>
    </source>
</evidence>
<dbReference type="Proteomes" id="UP001595740">
    <property type="component" value="Unassembled WGS sequence"/>
</dbReference>
<evidence type="ECO:0000313" key="2">
    <source>
        <dbReference type="EMBL" id="MFC3550033.1"/>
    </source>
</evidence>
<keyword evidence="1" id="KW-0812">Transmembrane</keyword>
<feature type="transmembrane region" description="Helical" evidence="1">
    <location>
        <begin position="12"/>
        <end position="32"/>
    </location>
</feature>
<proteinExistence type="predicted"/>
<comment type="caution">
    <text evidence="2">The sequence shown here is derived from an EMBL/GenBank/DDBJ whole genome shotgun (WGS) entry which is preliminary data.</text>
</comment>
<organism evidence="2 3">
    <name type="scientific">Lysobacter cavernae</name>
    <dbReference type="NCBI Taxonomy" id="1685901"/>
    <lineage>
        <taxon>Bacteria</taxon>
        <taxon>Pseudomonadati</taxon>
        <taxon>Pseudomonadota</taxon>
        <taxon>Gammaproteobacteria</taxon>
        <taxon>Lysobacterales</taxon>
        <taxon>Lysobacteraceae</taxon>
        <taxon>Lysobacter</taxon>
    </lineage>
</organism>
<accession>A0ABV7RP84</accession>
<dbReference type="RefSeq" id="WP_386757476.1">
    <property type="nucleotide sequence ID" value="NZ_JBHRXK010000001.1"/>
</dbReference>
<keyword evidence="1" id="KW-1133">Transmembrane helix</keyword>
<sequence>MAQPSPSRPRRRVVVLAVLVAVALLMLVMRWVSHPDRVAGLILAQAGDALGLEISASGASEYRLRGTPRLVIRDVVARQPGVYTPLLRAERIHLELPWATIRALGVDLTVKRIELDAPQLDLAALQRWQATRPPSQTRIPTLTDGLQVVRGRVIGDGWSIEAIDLDLPALYPQRAVAAHLRGRLVSGTTRMPFDVHAALTRPAARAGLGVAGTMSVVTATWALPMAVTLSARLYQGVEGLGLDRTKLAADARYRSAGTDLSFALGLAGPLRYSDGSLAIAPLGVALRGQGVMPQLDAHGRFAFAQDLALQLDGRLASWPQAWPALPAPIGQSDSPLPFVLDYRGPADLSGISALQLQRDATRFDGRFALPAVLDWIDAGAKGSPLPPLSGRLQTPRLEIAGAVLQGVEVDFGNEAAPLP</sequence>